<dbReference type="HOGENOM" id="CLU_000445_107_27_5"/>
<dbReference type="InterPro" id="IPR004089">
    <property type="entry name" value="MCPsignal_dom"/>
</dbReference>
<evidence type="ECO:0000256" key="1">
    <source>
        <dbReference type="ARBA" id="ARBA00023224"/>
    </source>
</evidence>
<dbReference type="eggNOG" id="COG0840">
    <property type="taxonomic scope" value="Bacteria"/>
</dbReference>
<evidence type="ECO:0000256" key="3">
    <source>
        <dbReference type="PROSITE-ProRule" id="PRU00284"/>
    </source>
</evidence>
<accession>E8RQH6</accession>
<keyword evidence="5" id="KW-1133">Transmembrane helix</keyword>
<dbReference type="SUPFAM" id="SSF58104">
    <property type="entry name" value="Methyl-accepting chemotaxis protein (MCP) signaling domain"/>
    <property type="match status" value="1"/>
</dbReference>
<dbReference type="Proteomes" id="UP000001492">
    <property type="component" value="Chromosome 1"/>
</dbReference>
<keyword evidence="1 3" id="KW-0807">Transducer</keyword>
<dbReference type="Pfam" id="PF12729">
    <property type="entry name" value="4HB_MCP_1"/>
    <property type="match status" value="1"/>
</dbReference>
<dbReference type="GO" id="GO:0016020">
    <property type="term" value="C:membrane"/>
    <property type="evidence" value="ECO:0007669"/>
    <property type="project" value="InterPro"/>
</dbReference>
<organism evidence="8 9">
    <name type="scientific">Asticcacaulis excentricus (strain ATCC 15261 / DSM 4724 / KCTC 12464 / NCIMB 9791 / VKM B-1370 / CB 48)</name>
    <dbReference type="NCBI Taxonomy" id="573065"/>
    <lineage>
        <taxon>Bacteria</taxon>
        <taxon>Pseudomonadati</taxon>
        <taxon>Pseudomonadota</taxon>
        <taxon>Alphaproteobacteria</taxon>
        <taxon>Caulobacterales</taxon>
        <taxon>Caulobacteraceae</taxon>
        <taxon>Asticcacaulis</taxon>
    </lineage>
</organism>
<sequence>MFKNLTIRARIVAAFALILFATAGLGVFSVSQLNAVNRSVDDLGSNWLPTANTLGDASQTFELMRLRQSQLLIVAEAERPEIVENIAKASKDLEETLESYKTMISNGEEQALADKIYGTMQGYRTNSQRYLDLVSAGDMVTAQSFFMNDMQAQARTLRDAIRADRAYQVEEGNKAAAKGIATGKSAATLILIALAGTAVFAALIGFLMIRGVSVPIARMSDVMKALSGGQADVKVPNLGERNEIGQMAASVEVFRDGLIRNRALEVEAAKARDESEYQRKQAMRDLAADFEGAIGGVVEMVSSAATEMQATAAQLTASAQESSAQAQSVSAAAEEAGTNVTSVAGSAEELGASVSEISRQVQHSLTKAREAVTEAEATSAIVNELSEAAGRITGIVDMISGIASQTNLLALNATIESARAGEAGKGFAVVAAEVKTLATQTARATTEINQQIAGIQATTEQAVRAIGNISQTIRIINESSATIAAAVEQQGAATGEIVQAVNQASMGTTEVTQSITGVARLAEETGMGASQVLNASSELAQQAEMLRAQVNGFLAQVRAA</sequence>
<dbReference type="Pfam" id="PF00672">
    <property type="entry name" value="HAMP"/>
    <property type="match status" value="1"/>
</dbReference>
<dbReference type="InterPro" id="IPR024478">
    <property type="entry name" value="HlyB_4HB_MCP"/>
</dbReference>
<evidence type="ECO:0000256" key="4">
    <source>
        <dbReference type="SAM" id="Coils"/>
    </source>
</evidence>
<dbReference type="PANTHER" id="PTHR32089:SF112">
    <property type="entry name" value="LYSOZYME-LIKE PROTEIN-RELATED"/>
    <property type="match status" value="1"/>
</dbReference>
<feature type="transmembrane region" description="Helical" evidence="5">
    <location>
        <begin position="186"/>
        <end position="209"/>
    </location>
</feature>
<keyword evidence="5" id="KW-0472">Membrane</keyword>
<dbReference type="OrthoDB" id="7295762at2"/>
<evidence type="ECO:0000313" key="8">
    <source>
        <dbReference type="EMBL" id="ADU12160.1"/>
    </source>
</evidence>
<dbReference type="CDD" id="cd06225">
    <property type="entry name" value="HAMP"/>
    <property type="match status" value="1"/>
</dbReference>
<evidence type="ECO:0000256" key="2">
    <source>
        <dbReference type="ARBA" id="ARBA00029447"/>
    </source>
</evidence>
<evidence type="ECO:0000259" key="6">
    <source>
        <dbReference type="PROSITE" id="PS50111"/>
    </source>
</evidence>
<comment type="similarity">
    <text evidence="2">Belongs to the methyl-accepting chemotaxis (MCP) protein family.</text>
</comment>
<feature type="domain" description="Methyl-accepting transducer" evidence="6">
    <location>
        <begin position="297"/>
        <end position="533"/>
    </location>
</feature>
<protein>
    <submittedName>
        <fullName evidence="8">Methyl-accepting chemotaxis sensory transducer</fullName>
    </submittedName>
</protein>
<dbReference type="STRING" id="573065.Astex_0465"/>
<dbReference type="EMBL" id="CP002395">
    <property type="protein sequence ID" value="ADU12160.1"/>
    <property type="molecule type" value="Genomic_DNA"/>
</dbReference>
<dbReference type="PRINTS" id="PR00260">
    <property type="entry name" value="CHEMTRNSDUCR"/>
</dbReference>
<dbReference type="Gene3D" id="1.10.287.950">
    <property type="entry name" value="Methyl-accepting chemotaxis protein"/>
    <property type="match status" value="1"/>
</dbReference>
<feature type="domain" description="HAMP" evidence="7">
    <location>
        <begin position="210"/>
        <end position="263"/>
    </location>
</feature>
<dbReference type="Pfam" id="PF00015">
    <property type="entry name" value="MCPsignal"/>
    <property type="match status" value="1"/>
</dbReference>
<dbReference type="InterPro" id="IPR004090">
    <property type="entry name" value="Chemotax_Me-accpt_rcpt"/>
</dbReference>
<dbReference type="KEGG" id="aex:Astex_0465"/>
<keyword evidence="9" id="KW-1185">Reference proteome</keyword>
<keyword evidence="4" id="KW-0175">Coiled coil</keyword>
<gene>
    <name evidence="8" type="ordered locus">Astex_0465</name>
</gene>
<feature type="coiled-coil region" evidence="4">
    <location>
        <begin position="83"/>
        <end position="110"/>
    </location>
</feature>
<dbReference type="PROSITE" id="PS50111">
    <property type="entry name" value="CHEMOTAXIS_TRANSDUC_2"/>
    <property type="match status" value="1"/>
</dbReference>
<keyword evidence="5" id="KW-0812">Transmembrane</keyword>
<evidence type="ECO:0000256" key="5">
    <source>
        <dbReference type="SAM" id="Phobius"/>
    </source>
</evidence>
<evidence type="ECO:0000259" key="7">
    <source>
        <dbReference type="PROSITE" id="PS50885"/>
    </source>
</evidence>
<evidence type="ECO:0000313" key="9">
    <source>
        <dbReference type="Proteomes" id="UP000001492"/>
    </source>
</evidence>
<dbReference type="SMART" id="SM00283">
    <property type="entry name" value="MA"/>
    <property type="match status" value="1"/>
</dbReference>
<dbReference type="GO" id="GO:0006935">
    <property type="term" value="P:chemotaxis"/>
    <property type="evidence" value="ECO:0007669"/>
    <property type="project" value="InterPro"/>
</dbReference>
<proteinExistence type="inferred from homology"/>
<dbReference type="GO" id="GO:0007165">
    <property type="term" value="P:signal transduction"/>
    <property type="evidence" value="ECO:0007669"/>
    <property type="project" value="UniProtKB-KW"/>
</dbReference>
<dbReference type="Gene3D" id="6.10.340.10">
    <property type="match status" value="1"/>
</dbReference>
<dbReference type="SMART" id="SM00304">
    <property type="entry name" value="HAMP"/>
    <property type="match status" value="1"/>
</dbReference>
<dbReference type="PANTHER" id="PTHR32089">
    <property type="entry name" value="METHYL-ACCEPTING CHEMOTAXIS PROTEIN MCPB"/>
    <property type="match status" value="1"/>
</dbReference>
<dbReference type="InterPro" id="IPR003660">
    <property type="entry name" value="HAMP_dom"/>
</dbReference>
<dbReference type="GO" id="GO:0004888">
    <property type="term" value="F:transmembrane signaling receptor activity"/>
    <property type="evidence" value="ECO:0007669"/>
    <property type="project" value="InterPro"/>
</dbReference>
<dbReference type="PROSITE" id="PS50885">
    <property type="entry name" value="HAMP"/>
    <property type="match status" value="1"/>
</dbReference>
<name>E8RQH6_ASTEC</name>
<reference evidence="9" key="1">
    <citation type="submission" date="2010-12" db="EMBL/GenBank/DDBJ databases">
        <title>Complete sequence of chromosome 1 of Asticcacaulis excentricus CB 48.</title>
        <authorList>
            <consortium name="US DOE Joint Genome Institute"/>
            <person name="Lucas S."/>
            <person name="Copeland A."/>
            <person name="Lapidus A."/>
            <person name="Cheng J.-F."/>
            <person name="Bruce D."/>
            <person name="Goodwin L."/>
            <person name="Pitluck S."/>
            <person name="Teshima H."/>
            <person name="Davenport K."/>
            <person name="Detter J.C."/>
            <person name="Han C."/>
            <person name="Tapia R."/>
            <person name="Land M."/>
            <person name="Hauser L."/>
            <person name="Jeffries C."/>
            <person name="Kyrpides N."/>
            <person name="Ivanova N."/>
            <person name="Ovchinnikova G."/>
            <person name="Brun Y.V."/>
            <person name="Woyke T."/>
        </authorList>
    </citation>
    <scope>NUCLEOTIDE SEQUENCE [LARGE SCALE GENOMIC DNA]</scope>
    <source>
        <strain evidence="9">ATCC 15261 / DSM 4724 / KCTC 12464 / NCIMB 9791 / VKM B-1370 / CB 48</strain>
    </source>
</reference>
<dbReference type="RefSeq" id="WP_013477994.1">
    <property type="nucleotide sequence ID" value="NC_014816.1"/>
</dbReference>
<dbReference type="AlphaFoldDB" id="E8RQH6"/>